<comment type="caution">
    <text evidence="1">The sequence shown here is derived from an EMBL/GenBank/DDBJ whole genome shotgun (WGS) entry which is preliminary data.</text>
</comment>
<evidence type="ECO:0000313" key="1">
    <source>
        <dbReference type="EMBL" id="CAB5347298.1"/>
    </source>
</evidence>
<gene>
    <name evidence="1" type="ORF">CHRIB12_LOCUS4377</name>
</gene>
<organism evidence="1 2">
    <name type="scientific">Rhizophagus irregularis</name>
    <dbReference type="NCBI Taxonomy" id="588596"/>
    <lineage>
        <taxon>Eukaryota</taxon>
        <taxon>Fungi</taxon>
        <taxon>Fungi incertae sedis</taxon>
        <taxon>Mucoromycota</taxon>
        <taxon>Glomeromycotina</taxon>
        <taxon>Glomeromycetes</taxon>
        <taxon>Glomerales</taxon>
        <taxon>Glomeraceae</taxon>
        <taxon>Rhizophagus</taxon>
    </lineage>
</organism>
<dbReference type="AlphaFoldDB" id="A0A915YVH7"/>
<protein>
    <submittedName>
        <fullName evidence="1">Uncharacterized protein</fullName>
    </submittedName>
</protein>
<dbReference type="Proteomes" id="UP000684084">
    <property type="component" value="Unassembled WGS sequence"/>
</dbReference>
<sequence length="108" mass="11329">MVLSFCKISLSVSFGGKLSRGINPSKEVCVCVFEAENMLSIMGISSIGGGLPLMDVDPSESCCVSLLLVTSISISTTVSTIGAFGKWGVESRVIKELFPGTCSTEEEV</sequence>
<accession>A0A915YVH7</accession>
<evidence type="ECO:0000313" key="2">
    <source>
        <dbReference type="Proteomes" id="UP000684084"/>
    </source>
</evidence>
<name>A0A915YVH7_9GLOM</name>
<reference evidence="1" key="1">
    <citation type="submission" date="2020-05" db="EMBL/GenBank/DDBJ databases">
        <authorList>
            <person name="Rincon C."/>
            <person name="Sanders R I."/>
            <person name="Robbins C."/>
            <person name="Chaturvedi A."/>
        </authorList>
    </citation>
    <scope>NUCLEOTIDE SEQUENCE</scope>
    <source>
        <strain evidence="1">CHB12</strain>
    </source>
</reference>
<proteinExistence type="predicted"/>
<dbReference type="EMBL" id="CAGKOT010000006">
    <property type="protein sequence ID" value="CAB5347298.1"/>
    <property type="molecule type" value="Genomic_DNA"/>
</dbReference>